<protein>
    <submittedName>
        <fullName evidence="1">Uncharacterized protein</fullName>
    </submittedName>
</protein>
<evidence type="ECO:0000313" key="1">
    <source>
        <dbReference type="EMBL" id="APW38794.1"/>
    </source>
</evidence>
<dbReference type="EMBL" id="CP019236">
    <property type="protein sequence ID" value="APW38794.1"/>
    <property type="molecule type" value="Genomic_DNA"/>
</dbReference>
<name>A0A1P8JYF7_9BURK</name>
<organism evidence="1 2">
    <name type="scientific">Rhodoferax koreensis</name>
    <dbReference type="NCBI Taxonomy" id="1842727"/>
    <lineage>
        <taxon>Bacteria</taxon>
        <taxon>Pseudomonadati</taxon>
        <taxon>Pseudomonadota</taxon>
        <taxon>Betaproteobacteria</taxon>
        <taxon>Burkholderiales</taxon>
        <taxon>Comamonadaceae</taxon>
        <taxon>Rhodoferax</taxon>
    </lineage>
</organism>
<reference evidence="1 2" key="1">
    <citation type="submission" date="2017-01" db="EMBL/GenBank/DDBJ databases">
        <authorList>
            <person name="Mah S.A."/>
            <person name="Swanson W.J."/>
            <person name="Moy G.W."/>
            <person name="Vacquier V.D."/>
        </authorList>
    </citation>
    <scope>NUCLEOTIDE SEQUENCE [LARGE SCALE GENOMIC DNA]</scope>
    <source>
        <strain evidence="1 2">DCY110</strain>
    </source>
</reference>
<evidence type="ECO:0000313" key="2">
    <source>
        <dbReference type="Proteomes" id="UP000186609"/>
    </source>
</evidence>
<dbReference type="STRING" id="1842727.RD110_17580"/>
<keyword evidence="2" id="KW-1185">Reference proteome</keyword>
<dbReference type="AlphaFoldDB" id="A0A1P8JYF7"/>
<dbReference type="KEGG" id="rhy:RD110_17580"/>
<gene>
    <name evidence="1" type="ORF">RD110_17580</name>
</gene>
<accession>A0A1P8JYF7</accession>
<proteinExistence type="predicted"/>
<dbReference type="Proteomes" id="UP000186609">
    <property type="component" value="Chromosome"/>
</dbReference>
<sequence length="179" mass="19762">MFEVNGRLYEGAAISTPYIYLSAVTTEKIYGAYPSTGPFKGYSAYCTHTFQDIWTGASVFLIKPDPAKGTDAWIAGAKPVVVSGLQWLRKDIPIEDYSQNHKQWAAPIEIWVLKIPETPYWFVMRLSGSSGGTGTAPGSNRNPEKFARVVDLLHQMVASVKLEPITPVDISTLRIKPTP</sequence>